<keyword evidence="1" id="KW-0812">Transmembrane</keyword>
<feature type="transmembrane region" description="Helical" evidence="1">
    <location>
        <begin position="100"/>
        <end position="119"/>
    </location>
</feature>
<reference evidence="2" key="1">
    <citation type="journal article" date="2019" name="Mitochondrial DNA Part B Resour">
        <title>The complete chloroplast genome of Torilis scabra (Apiaceae).</title>
        <authorList>
            <person name="Yao X.-Y."/>
            <person name="Chen Z.-X."/>
            <person name="Wang Q.-Z."/>
        </authorList>
    </citation>
    <scope>NUCLEOTIDE SEQUENCE</scope>
</reference>
<dbReference type="EMBL" id="MN105615">
    <property type="protein sequence ID" value="QGT35006.1"/>
    <property type="molecule type" value="Genomic_DNA"/>
</dbReference>
<keyword evidence="2" id="KW-0150">Chloroplast</keyword>
<evidence type="ECO:0000313" key="2">
    <source>
        <dbReference type="EMBL" id="QGT35006.1"/>
    </source>
</evidence>
<organism evidence="2">
    <name type="scientific">Torilis scabra</name>
    <dbReference type="NCBI Taxonomy" id="79188"/>
    <lineage>
        <taxon>Eukaryota</taxon>
        <taxon>Viridiplantae</taxon>
        <taxon>Streptophyta</taxon>
        <taxon>Embryophyta</taxon>
        <taxon>Tracheophyta</taxon>
        <taxon>Spermatophyta</taxon>
        <taxon>Magnoliopsida</taxon>
        <taxon>eudicotyledons</taxon>
        <taxon>Gunneridae</taxon>
        <taxon>Pentapetalae</taxon>
        <taxon>asterids</taxon>
        <taxon>campanulids</taxon>
        <taxon>Apiales</taxon>
        <taxon>Apiaceae</taxon>
        <taxon>Apioideae</taxon>
        <taxon>Scandiceae</taxon>
        <taxon>Torilidinae</taxon>
        <taxon>Torilis</taxon>
    </lineage>
</organism>
<feature type="transmembrane region" description="Helical" evidence="1">
    <location>
        <begin position="55"/>
        <end position="88"/>
    </location>
</feature>
<feature type="transmembrane region" description="Helical" evidence="1">
    <location>
        <begin position="131"/>
        <end position="148"/>
    </location>
</feature>
<feature type="transmembrane region" description="Helical" evidence="1">
    <location>
        <begin position="286"/>
        <end position="305"/>
    </location>
</feature>
<dbReference type="AlphaFoldDB" id="A0A650DRI2"/>
<keyword evidence="1" id="KW-1133">Transmembrane helix</keyword>
<keyword evidence="2" id="KW-0934">Plastid</keyword>
<proteinExistence type="predicted"/>
<reference evidence="2" key="2">
    <citation type="submission" date="2019-06" db="EMBL/GenBank/DDBJ databases">
        <authorList>
            <person name="Wang Q."/>
            <person name="Yao X."/>
        </authorList>
    </citation>
    <scope>NUCLEOTIDE SEQUENCE</scope>
</reference>
<evidence type="ECO:0000256" key="1">
    <source>
        <dbReference type="SAM" id="Phobius"/>
    </source>
</evidence>
<accession>A0A650DRI2</accession>
<feature type="transmembrane region" description="Helical" evidence="1">
    <location>
        <begin position="176"/>
        <end position="194"/>
    </location>
</feature>
<feature type="transmembrane region" description="Helical" evidence="1">
    <location>
        <begin position="214"/>
        <end position="238"/>
    </location>
</feature>
<feature type="transmembrane region" description="Helical" evidence="1">
    <location>
        <begin position="154"/>
        <end position="171"/>
    </location>
</feature>
<name>A0A650DRI2_9APIA</name>
<keyword evidence="1" id="KW-0472">Membrane</keyword>
<protein>
    <submittedName>
        <fullName evidence="2">NADH-plastoquinone oxidoreductase subunit 5</fullName>
    </submittedName>
</protein>
<sequence length="756" mass="89153">MLKNNFLLQSVRKKGVTRYSKIDLNLYKYITWVCDNLYNTYACDKEDKSKKRREFFLLFLILKIALFRVEIKLISFFFSGFVLLLYMYLSKQKFLDSRRSCVGILAIFMINRKISMYILLMKIFINKKNLYINRVLLLFIFKILNFFFDNFSVPLKLVLLGLLLFLALLFFSLIRLCVFFLIVLVLSFRFLIFLSLSEEFVLSVDFIFINESRIILFLIIYSFFLLVSPDSYTFLNINNRVGCIFKNSFFILFINRKKTFFITTPFGSFESCIKSFVFSFKTLRTLKLLVFVFWIFFFSSLKMGLKKEGFVGTEPKGSVVCAPQAVKKKNFCCSFFRSLYEEKEGLNLDLCQGFKWKGNTIFIRIPSLNQLLGSSSSDTLTPLYVHIICFSLFHSSKSSAHSGGRDNKIRPIFLIMINEGNKIYFLKIDRIIKIKLLVACGYGTNSQASAIFIHVFSVILFSSSSFCLFFCSSVYSLNSDPLPIQFINKIFISSGILKEKRFFFFILSKKRGECTFAVKQFRNNSFTPLNTHRTFDKFSTKIRFFRIVSNRHPIFDTCFSTTFSRPINYYTIPFSCTYLIIQWYAFMSCARHEFQFGNKCVLPSRDFFTDFFYYKFLFCFLTIRASVELYSIKICKIWLFFLNQSFLVLFLKIKRGPSNLNSIPILYQIYCLKKINDDFPLKRFFYQIGLFSVQTLGNQYQEEGDYEYYLISNVSMKFSNEILFMIEGEIFFLIVPRYNPFKMGSYILGKEYFLVL</sequence>
<gene>
    <name evidence="2" type="primary">ndhF</name>
</gene>
<geneLocation type="chloroplast" evidence="2"/>